<organism evidence="2 3">
    <name type="scientific">Nonomuraea jabiensis</name>
    <dbReference type="NCBI Taxonomy" id="882448"/>
    <lineage>
        <taxon>Bacteria</taxon>
        <taxon>Bacillati</taxon>
        <taxon>Actinomycetota</taxon>
        <taxon>Actinomycetes</taxon>
        <taxon>Streptosporangiales</taxon>
        <taxon>Streptosporangiaceae</taxon>
        <taxon>Nonomuraea</taxon>
    </lineage>
</organism>
<evidence type="ECO:0008006" key="4">
    <source>
        <dbReference type="Google" id="ProtNLM"/>
    </source>
</evidence>
<name>A0A7W9L7J5_9ACTN</name>
<accession>A0A7W9L7J5</accession>
<dbReference type="EMBL" id="JACHMB010000001">
    <property type="protein sequence ID" value="MBB5773515.1"/>
    <property type="molecule type" value="Genomic_DNA"/>
</dbReference>
<dbReference type="AlphaFoldDB" id="A0A7W9L7J5"/>
<feature type="region of interest" description="Disordered" evidence="1">
    <location>
        <begin position="152"/>
        <end position="171"/>
    </location>
</feature>
<gene>
    <name evidence="2" type="ORF">HD596_000271</name>
</gene>
<dbReference type="RefSeq" id="WP_185067491.1">
    <property type="nucleotide sequence ID" value="NZ_JACHMB010000001.1"/>
</dbReference>
<protein>
    <recommendedName>
        <fullName evidence="4">Tn3 transposase DDE domain-containing protein</fullName>
    </recommendedName>
</protein>
<comment type="caution">
    <text evidence="2">The sequence shown here is derived from an EMBL/GenBank/DDBJ whole genome shotgun (WGS) entry which is preliminary data.</text>
</comment>
<proteinExistence type="predicted"/>
<sequence>MIKAVRMQAAGTGLVRQAVAGAAQVADIEEITAYQHDNHGLLIQQFFQADRATMLAPAAILRFKAAMADRRVLEALDHALTYWSKTRDSIPRSWHGWPPPGSAICLGQRTARHPQPQASGHVGQTALEAMVFASLTKELRTADIAADGAVEWRRSRRSATPSDVGESPHDRDWIRERFCPNRMGG</sequence>
<dbReference type="Proteomes" id="UP000579153">
    <property type="component" value="Unassembled WGS sequence"/>
</dbReference>
<keyword evidence="3" id="KW-1185">Reference proteome</keyword>
<evidence type="ECO:0000313" key="2">
    <source>
        <dbReference type="EMBL" id="MBB5773515.1"/>
    </source>
</evidence>
<reference evidence="2 3" key="1">
    <citation type="submission" date="2020-08" db="EMBL/GenBank/DDBJ databases">
        <title>Sequencing the genomes of 1000 actinobacteria strains.</title>
        <authorList>
            <person name="Klenk H.-P."/>
        </authorList>
    </citation>
    <scope>NUCLEOTIDE SEQUENCE [LARGE SCALE GENOMIC DNA]</scope>
    <source>
        <strain evidence="2 3">DSM 45507</strain>
    </source>
</reference>
<evidence type="ECO:0000313" key="3">
    <source>
        <dbReference type="Proteomes" id="UP000579153"/>
    </source>
</evidence>
<evidence type="ECO:0000256" key="1">
    <source>
        <dbReference type="SAM" id="MobiDB-lite"/>
    </source>
</evidence>